<feature type="domain" description="L-asparaginase N-terminal" evidence="5">
    <location>
        <begin position="5"/>
        <end position="189"/>
    </location>
</feature>
<dbReference type="InterPro" id="IPR027473">
    <property type="entry name" value="L-asparaginase_C"/>
</dbReference>
<keyword evidence="2" id="KW-0378">Hydrolase</keyword>
<protein>
    <submittedName>
        <fullName evidence="7">Asparaginase</fullName>
    </submittedName>
</protein>
<dbReference type="PROSITE" id="PS51732">
    <property type="entry name" value="ASN_GLN_ASE_3"/>
    <property type="match status" value="1"/>
</dbReference>
<dbReference type="PANTHER" id="PTHR11707">
    <property type="entry name" value="L-ASPARAGINASE"/>
    <property type="match status" value="1"/>
</dbReference>
<dbReference type="SUPFAM" id="SSF53774">
    <property type="entry name" value="Glutaminase/Asparaginase"/>
    <property type="match status" value="1"/>
</dbReference>
<dbReference type="PIRSF" id="PIRSF500176">
    <property type="entry name" value="L_ASNase"/>
    <property type="match status" value="1"/>
</dbReference>
<dbReference type="SFLD" id="SFLDS00057">
    <property type="entry name" value="Glutaminase/Asparaginase"/>
    <property type="match status" value="1"/>
</dbReference>
<comment type="caution">
    <text evidence="7">The sequence shown here is derived from an EMBL/GenBank/DDBJ whole genome shotgun (WGS) entry which is preliminary data.</text>
</comment>
<dbReference type="EMBL" id="JABRWJ010000005">
    <property type="protein sequence ID" value="NRF68763.1"/>
    <property type="molecule type" value="Genomic_DNA"/>
</dbReference>
<keyword evidence="8" id="KW-1185">Reference proteome</keyword>
<dbReference type="Gene3D" id="3.40.50.1170">
    <property type="entry name" value="L-asparaginase, N-terminal domain"/>
    <property type="match status" value="1"/>
</dbReference>
<gene>
    <name evidence="7" type="ORF">HLB44_17360</name>
</gene>
<proteinExistence type="inferred from homology"/>
<dbReference type="InterPro" id="IPR040919">
    <property type="entry name" value="Asparaginase_C"/>
</dbReference>
<dbReference type="RefSeq" id="WP_173124796.1">
    <property type="nucleotide sequence ID" value="NZ_JABRWJ010000005.1"/>
</dbReference>
<sequence>MPSTVVILGTGGTIAGTASNPADNVGYTAAQRGVAELVAAVPRLGEAPLELEQVAQVDSKDMDYPTWQRLAQRVGLHLARPEVCGIVITHGTDTMEETAWFLQRVLAPGKPVVLTGAMRPSTALQADGPQNLLDATVVAREPGACGVVVVFGGAVHSAHDVRKVHTYRIDAFSSGDAGPIARIEEGRLRRHRLWPIGSALGLARIGFDPASWPRVEVISGHAGSGAALVDALLASGVHGLIVAAPGNGSLHKALEPALRRAVAGGVPVWRCTRCAGGNLVGVNDETLPAAPTPSPWQARIDLMLSLLGTPG</sequence>
<evidence type="ECO:0000313" key="7">
    <source>
        <dbReference type="EMBL" id="NRF68763.1"/>
    </source>
</evidence>
<dbReference type="InterPro" id="IPR006034">
    <property type="entry name" value="Asparaginase/glutaminase-like"/>
</dbReference>
<dbReference type="PROSITE" id="PS00917">
    <property type="entry name" value="ASN_GLN_ASE_2"/>
    <property type="match status" value="1"/>
</dbReference>
<reference evidence="7 8" key="1">
    <citation type="submission" date="2020-05" db="EMBL/GenBank/DDBJ databases">
        <title>Aquincola sp. isolate from soil.</title>
        <authorList>
            <person name="Han J."/>
            <person name="Kim D.-U."/>
        </authorList>
    </citation>
    <scope>NUCLEOTIDE SEQUENCE [LARGE SCALE GENOMIC DNA]</scope>
    <source>
        <strain evidence="7 8">S2</strain>
    </source>
</reference>
<dbReference type="InterPro" id="IPR027475">
    <property type="entry name" value="Asparaginase/glutaminase_AS2"/>
</dbReference>
<feature type="domain" description="Asparaginase/glutaminase C-terminal" evidence="6">
    <location>
        <begin position="214"/>
        <end position="306"/>
    </location>
</feature>
<organism evidence="7 8">
    <name type="scientific">Pseudaquabacterium terrae</name>
    <dbReference type="NCBI Taxonomy" id="2732868"/>
    <lineage>
        <taxon>Bacteria</taxon>
        <taxon>Pseudomonadati</taxon>
        <taxon>Pseudomonadota</taxon>
        <taxon>Betaproteobacteria</taxon>
        <taxon>Burkholderiales</taxon>
        <taxon>Sphaerotilaceae</taxon>
        <taxon>Pseudaquabacterium</taxon>
    </lineage>
</organism>
<evidence type="ECO:0000256" key="1">
    <source>
        <dbReference type="ARBA" id="ARBA00010518"/>
    </source>
</evidence>
<dbReference type="PANTHER" id="PTHR11707:SF28">
    <property type="entry name" value="60 KDA LYSOPHOSPHOLIPASE"/>
    <property type="match status" value="1"/>
</dbReference>
<feature type="active site" evidence="4">
    <location>
        <position position="92"/>
    </location>
</feature>
<name>A0ABX2EJG9_9BURK</name>
<evidence type="ECO:0000313" key="8">
    <source>
        <dbReference type="Proteomes" id="UP000737171"/>
    </source>
</evidence>
<feature type="active site" evidence="3">
    <location>
        <position position="13"/>
    </location>
</feature>
<comment type="similarity">
    <text evidence="1">Belongs to the asparaginase 1 family.</text>
</comment>
<evidence type="ECO:0000259" key="5">
    <source>
        <dbReference type="Pfam" id="PF00710"/>
    </source>
</evidence>
<dbReference type="InterPro" id="IPR027474">
    <property type="entry name" value="L-asparaginase_N"/>
</dbReference>
<accession>A0ABX2EJG9</accession>
<dbReference type="InterPro" id="IPR020827">
    <property type="entry name" value="Asparaginase/glutaminase_AS1"/>
</dbReference>
<dbReference type="InterPro" id="IPR004550">
    <property type="entry name" value="AsnASE_II"/>
</dbReference>
<evidence type="ECO:0000259" key="6">
    <source>
        <dbReference type="Pfam" id="PF17763"/>
    </source>
</evidence>
<dbReference type="InterPro" id="IPR037152">
    <property type="entry name" value="L-asparaginase_N_sf"/>
</dbReference>
<dbReference type="Gene3D" id="3.40.50.40">
    <property type="match status" value="1"/>
</dbReference>
<evidence type="ECO:0000256" key="4">
    <source>
        <dbReference type="PROSITE-ProRule" id="PRU10100"/>
    </source>
</evidence>
<dbReference type="PROSITE" id="PS00144">
    <property type="entry name" value="ASN_GLN_ASE_1"/>
    <property type="match status" value="1"/>
</dbReference>
<dbReference type="Pfam" id="PF17763">
    <property type="entry name" value="Asparaginase_C"/>
    <property type="match status" value="1"/>
</dbReference>
<dbReference type="SMART" id="SM00870">
    <property type="entry name" value="Asparaginase"/>
    <property type="match status" value="1"/>
</dbReference>
<evidence type="ECO:0000256" key="3">
    <source>
        <dbReference type="PROSITE-ProRule" id="PRU10099"/>
    </source>
</evidence>
<dbReference type="PRINTS" id="PR00139">
    <property type="entry name" value="ASNGLNASE"/>
</dbReference>
<dbReference type="Pfam" id="PF00710">
    <property type="entry name" value="Asparaginase"/>
    <property type="match status" value="1"/>
</dbReference>
<dbReference type="InterPro" id="IPR036152">
    <property type="entry name" value="Asp/glu_Ase-like_sf"/>
</dbReference>
<dbReference type="Proteomes" id="UP000737171">
    <property type="component" value="Unassembled WGS sequence"/>
</dbReference>
<evidence type="ECO:0000256" key="2">
    <source>
        <dbReference type="ARBA" id="ARBA00022801"/>
    </source>
</evidence>
<dbReference type="CDD" id="cd08964">
    <property type="entry name" value="L-asparaginase_II"/>
    <property type="match status" value="1"/>
</dbReference>
<dbReference type="PIRSF" id="PIRSF001220">
    <property type="entry name" value="L-ASNase_gatD"/>
    <property type="match status" value="1"/>
</dbReference>